<feature type="signal peptide" evidence="2">
    <location>
        <begin position="1"/>
        <end position="26"/>
    </location>
</feature>
<reference evidence="3" key="1">
    <citation type="submission" date="2023-03" db="EMBL/GenBank/DDBJ databases">
        <title>Massive genome expansion in bonnet fungi (Mycena s.s.) driven by repeated elements and novel gene families across ecological guilds.</title>
        <authorList>
            <consortium name="Lawrence Berkeley National Laboratory"/>
            <person name="Harder C.B."/>
            <person name="Miyauchi S."/>
            <person name="Viragh M."/>
            <person name="Kuo A."/>
            <person name="Thoen E."/>
            <person name="Andreopoulos B."/>
            <person name="Lu D."/>
            <person name="Skrede I."/>
            <person name="Drula E."/>
            <person name="Henrissat B."/>
            <person name="Morin E."/>
            <person name="Kohler A."/>
            <person name="Barry K."/>
            <person name="LaButti K."/>
            <person name="Morin E."/>
            <person name="Salamov A."/>
            <person name="Lipzen A."/>
            <person name="Mereny Z."/>
            <person name="Hegedus B."/>
            <person name="Baldrian P."/>
            <person name="Stursova M."/>
            <person name="Weitz H."/>
            <person name="Taylor A."/>
            <person name="Grigoriev I.V."/>
            <person name="Nagy L.G."/>
            <person name="Martin F."/>
            <person name="Kauserud H."/>
        </authorList>
    </citation>
    <scope>NUCLEOTIDE SEQUENCE</scope>
    <source>
        <strain evidence="3">CBHHK182m</strain>
    </source>
</reference>
<protein>
    <recommendedName>
        <fullName evidence="5">Secreted protein</fullName>
    </recommendedName>
</protein>
<name>A0AAD7H809_9AGAR</name>
<dbReference type="AlphaFoldDB" id="A0AAD7H809"/>
<evidence type="ECO:0000313" key="4">
    <source>
        <dbReference type="Proteomes" id="UP001215598"/>
    </source>
</evidence>
<feature type="region of interest" description="Disordered" evidence="1">
    <location>
        <begin position="135"/>
        <end position="162"/>
    </location>
</feature>
<dbReference type="EMBL" id="JARKIB010000328">
    <property type="protein sequence ID" value="KAJ7714256.1"/>
    <property type="molecule type" value="Genomic_DNA"/>
</dbReference>
<gene>
    <name evidence="3" type="ORF">B0H16DRAFT_1478107</name>
</gene>
<feature type="compositionally biased region" description="Basic and acidic residues" evidence="1">
    <location>
        <begin position="135"/>
        <end position="148"/>
    </location>
</feature>
<proteinExistence type="predicted"/>
<accession>A0AAD7H809</accession>
<keyword evidence="2" id="KW-0732">Signal</keyword>
<evidence type="ECO:0000256" key="1">
    <source>
        <dbReference type="SAM" id="MobiDB-lite"/>
    </source>
</evidence>
<keyword evidence="4" id="KW-1185">Reference proteome</keyword>
<organism evidence="3 4">
    <name type="scientific">Mycena metata</name>
    <dbReference type="NCBI Taxonomy" id="1033252"/>
    <lineage>
        <taxon>Eukaryota</taxon>
        <taxon>Fungi</taxon>
        <taxon>Dikarya</taxon>
        <taxon>Basidiomycota</taxon>
        <taxon>Agaricomycotina</taxon>
        <taxon>Agaricomycetes</taxon>
        <taxon>Agaricomycetidae</taxon>
        <taxon>Agaricales</taxon>
        <taxon>Marasmiineae</taxon>
        <taxon>Mycenaceae</taxon>
        <taxon>Mycena</taxon>
    </lineage>
</organism>
<sequence>MPNATNLVFLLLAALVVRILTLAIRARPFCSAEDAAGKAWVSGVVVGRRVVRGAGRVAVFCEGRCKRDRNDNGVQKTHYGTKTSQLSQAMLEAPDDDDEAGGGSFFRAAKKRLRVSRSMETHSAGRCVGVQRRVERMKGEKDGTRTEEEAVYEAASISTPYA</sequence>
<comment type="caution">
    <text evidence="3">The sequence shown here is derived from an EMBL/GenBank/DDBJ whole genome shotgun (WGS) entry which is preliminary data.</text>
</comment>
<evidence type="ECO:0000313" key="3">
    <source>
        <dbReference type="EMBL" id="KAJ7714256.1"/>
    </source>
</evidence>
<dbReference type="Proteomes" id="UP001215598">
    <property type="component" value="Unassembled WGS sequence"/>
</dbReference>
<feature type="chain" id="PRO_5042013840" description="Secreted protein" evidence="2">
    <location>
        <begin position="27"/>
        <end position="162"/>
    </location>
</feature>
<evidence type="ECO:0000256" key="2">
    <source>
        <dbReference type="SAM" id="SignalP"/>
    </source>
</evidence>
<evidence type="ECO:0008006" key="5">
    <source>
        <dbReference type="Google" id="ProtNLM"/>
    </source>
</evidence>